<organism evidence="1 2">
    <name type="scientific">Nostoc edaphicum CCNP1411</name>
    <dbReference type="NCBI Taxonomy" id="1472755"/>
    <lineage>
        <taxon>Bacteria</taxon>
        <taxon>Bacillati</taxon>
        <taxon>Cyanobacteriota</taxon>
        <taxon>Cyanophyceae</taxon>
        <taxon>Nostocales</taxon>
        <taxon>Nostocaceae</taxon>
        <taxon>Nostoc</taxon>
    </lineage>
</organism>
<protein>
    <submittedName>
        <fullName evidence="1">Uncharacterized protein</fullName>
    </submittedName>
</protein>
<evidence type="ECO:0000313" key="1">
    <source>
        <dbReference type="EMBL" id="QMS87732.1"/>
    </source>
</evidence>
<gene>
    <name evidence="1" type="ORF">HUN01_09105</name>
</gene>
<keyword evidence="2" id="KW-1185">Reference proteome</keyword>
<dbReference type="Proteomes" id="UP000514713">
    <property type="component" value="Chromosome"/>
</dbReference>
<dbReference type="KEGG" id="ned:HUN01_09105"/>
<evidence type="ECO:0000313" key="2">
    <source>
        <dbReference type="Proteomes" id="UP000514713"/>
    </source>
</evidence>
<dbReference type="AlphaFoldDB" id="A0A7D7LDC3"/>
<accession>A0A7D7LDC3</accession>
<dbReference type="EMBL" id="CP054698">
    <property type="protein sequence ID" value="QMS87732.1"/>
    <property type="molecule type" value="Genomic_DNA"/>
</dbReference>
<name>A0A7D7LDC3_9NOSO</name>
<proteinExistence type="predicted"/>
<dbReference type="RefSeq" id="WP_181930988.1">
    <property type="nucleotide sequence ID" value="NZ_CP054698.1"/>
</dbReference>
<reference evidence="2" key="1">
    <citation type="submission" date="2020-06" db="EMBL/GenBank/DDBJ databases">
        <title>Nostoc edaphicum CCNP1411 genome.</title>
        <authorList>
            <person name="Fidor A."/>
            <person name="Grabski M."/>
            <person name="Gawor J."/>
            <person name="Gromadka R."/>
            <person name="Wegrzyn G."/>
            <person name="Mazur-Marzec H."/>
        </authorList>
    </citation>
    <scope>NUCLEOTIDE SEQUENCE [LARGE SCALE GENOMIC DNA]</scope>
    <source>
        <strain evidence="2">CCNP1411</strain>
    </source>
</reference>
<sequence>MPNDTRDSLVEEISNGYCLSVSTAVAALTQTFPLAQAFRIRIGKITVKQSVY</sequence>